<protein>
    <submittedName>
        <fullName evidence="2">Uncharacterized protein</fullName>
    </submittedName>
</protein>
<name>A0A0K1Q9C6_9BACT</name>
<dbReference type="OrthoDB" id="5476000at2"/>
<evidence type="ECO:0000313" key="3">
    <source>
        <dbReference type="Proteomes" id="UP000064967"/>
    </source>
</evidence>
<feature type="region of interest" description="Disordered" evidence="1">
    <location>
        <begin position="997"/>
        <end position="1020"/>
    </location>
</feature>
<accession>A0A0K1Q9C6</accession>
<dbReference type="KEGG" id="llu:AKJ09_09059"/>
<evidence type="ECO:0000256" key="1">
    <source>
        <dbReference type="SAM" id="MobiDB-lite"/>
    </source>
</evidence>
<dbReference type="RefSeq" id="WP_146653325.1">
    <property type="nucleotide sequence ID" value="NZ_CP012333.1"/>
</dbReference>
<gene>
    <name evidence="2" type="ORF">AKJ09_09059</name>
</gene>
<dbReference type="Proteomes" id="UP000064967">
    <property type="component" value="Chromosome"/>
</dbReference>
<sequence length="1395" mass="144757">MLSRFRHVLGAVSVLLIASCSGGGCSSGCSSCGGSTPLPGGFPKDKAITNAASVRLSRPGLDFIEQNLGGVAASLVNGGGGTFSVDIPNIDPPKTSIGLGTSIDPNICPDGPKPTATPPQCHAEVGLANATFKIDAVKPNTVSVHAVVPLKVDDTPVVATVEPPVGSFDITLHIGYGDGDCVDGAPQVKPHALPLAITLPLIAETSSPRDGYTKVDVDNAVINLDGLTSDDVKVCAKCSFATSVCDAVLNSSFVKGLIVDPLKNSLEGQVRSLLSEQLCTAPNPTLNPPCPSKTAPDSTGKKCVFDDDKTKCVATLLGTDAHVDLGGLLASFSPGTAGGLDFGLAAAGDMQPLPGLGADGTGHTKNGITLGMIGGVLPQPPSKCVPQANVTVPTNIPIPDELAPTQADPADASHLGIALAGRFLDYSLTSVYNSGLLCLGVSTEQVDMLKAGLLSIIIPSIKNLTFERGDAAAAIATRPQAPPSLKLGAGTQADPLLTVSLPKFAVDFYIWHLDRFVRAFTFQADLTVPVNLETAKDPVKNPNGGLVPTIGDIGVANGAVTNNDLLLDDPKLVASALSGLLGGLGKQLVGGGISPIDLSSALSSFGLGLQIDGIKKLTKGNDDFLGLFAKLSKTAGTATVEADTFARLVSKTVHPESMQLTTYSRDALPELVVEASSPLENDGTHAVEYSWAIDRGTRSPWSRDKHIVIKDDQLFLQGKHVLKVSARVADEPLTEDATPAEIPFVIDALAPFVAIEKVDRSAKIDAWDLVSEVGSLVGRYRLDGQPFGEFRPIAEMAQIDVGGAAEIDVEVKDEEGNVRSVKQALVRGRGDSSLGSASSCGCSTPGRTSTDGNTLALALGIGGLALVGLRRWSRRSQRASDAVRTFGASSRTAALALGTVGVVAATSQGCSCGSEEKSATGCGADCNQACLDGFSQGMPGAYTSVAKAADGSIWVAGYNDALLDQGDSELWGDLVVGKFDAGKQRVEWLTVDGLPKRTEGCPDRSPASWRRGESDSGDDVGLWTSIQTTGDGHPMVSYYDATNHRLKFATEDANGWKASVLKEVNAGDVGRYSKMILVDGKPVIAFLQIEQGTAGHTRSKVVLATAKSGNPKEASDFTFTDVAVEEENPCLGSVGCAGSQVCIKSTGLCSDKVSGCTPEKCASGKECVTVDGKASCEAVQGTIETYPNVFGGYISIAKGPSGLGITTYDRAHGNLVALVQKGSAWDRVIVDGETGSRADKTAIDTGDVGIASSLAIDSAGTWHISYVSGLDESVRYVTLTDSKPNRPEIIDDGSAVGGATFPDGKHVVGDDSVIRVEGDVVTIYYQDASVGTLRRAVGTLNGATHKWDLRALPQPDKFAGFFPQFIPGEDKVANFWRQTDHVQGSVTGDVSILAP</sequence>
<keyword evidence="3" id="KW-1185">Reference proteome</keyword>
<dbReference type="Gene3D" id="2.120.10.70">
    <property type="entry name" value="Fucose-specific lectin"/>
    <property type="match status" value="1"/>
</dbReference>
<organism evidence="2 3">
    <name type="scientific">Labilithrix luteola</name>
    <dbReference type="NCBI Taxonomy" id="1391654"/>
    <lineage>
        <taxon>Bacteria</taxon>
        <taxon>Pseudomonadati</taxon>
        <taxon>Myxococcota</taxon>
        <taxon>Polyangia</taxon>
        <taxon>Polyangiales</taxon>
        <taxon>Labilitrichaceae</taxon>
        <taxon>Labilithrix</taxon>
    </lineage>
</organism>
<proteinExistence type="predicted"/>
<dbReference type="EMBL" id="CP012333">
    <property type="protein sequence ID" value="AKV02396.1"/>
    <property type="molecule type" value="Genomic_DNA"/>
</dbReference>
<reference evidence="2 3" key="1">
    <citation type="submission" date="2015-08" db="EMBL/GenBank/DDBJ databases">
        <authorList>
            <person name="Babu N.S."/>
            <person name="Beckwith C.J."/>
            <person name="Beseler K.G."/>
            <person name="Brison A."/>
            <person name="Carone J.V."/>
            <person name="Caskin T.P."/>
            <person name="Diamond M."/>
            <person name="Durham M.E."/>
            <person name="Foxe J.M."/>
            <person name="Go M."/>
            <person name="Henderson B.A."/>
            <person name="Jones I.B."/>
            <person name="McGettigan J.A."/>
            <person name="Micheletti S.J."/>
            <person name="Nasrallah M.E."/>
            <person name="Ortiz D."/>
            <person name="Piller C.R."/>
            <person name="Privatt S.R."/>
            <person name="Schneider S.L."/>
            <person name="Sharp S."/>
            <person name="Smith T.C."/>
            <person name="Stanton J.D."/>
            <person name="Ullery H.E."/>
            <person name="Wilson R.J."/>
            <person name="Serrano M.G."/>
            <person name="Buck G."/>
            <person name="Lee V."/>
            <person name="Wang Y."/>
            <person name="Carvalho R."/>
            <person name="Voegtly L."/>
            <person name="Shi R."/>
            <person name="Duckworth R."/>
            <person name="Johnson A."/>
            <person name="Loviza R."/>
            <person name="Walstead R."/>
            <person name="Shah Z."/>
            <person name="Kiflezghi M."/>
            <person name="Wade K."/>
            <person name="Ball S.L."/>
            <person name="Bradley K.W."/>
            <person name="Asai D.J."/>
            <person name="Bowman C.A."/>
            <person name="Russell D.A."/>
            <person name="Pope W.H."/>
            <person name="Jacobs-Sera D."/>
            <person name="Hendrix R.W."/>
            <person name="Hatfull G.F."/>
        </authorList>
    </citation>
    <scope>NUCLEOTIDE SEQUENCE [LARGE SCALE GENOMIC DNA]</scope>
    <source>
        <strain evidence="2 3">DSM 27648</strain>
    </source>
</reference>
<evidence type="ECO:0000313" key="2">
    <source>
        <dbReference type="EMBL" id="AKV02396.1"/>
    </source>
</evidence>
<dbReference type="PROSITE" id="PS51257">
    <property type="entry name" value="PROKAR_LIPOPROTEIN"/>
    <property type="match status" value="1"/>
</dbReference>